<comment type="caution">
    <text evidence="1">The sequence shown here is derived from an EMBL/GenBank/DDBJ whole genome shotgun (WGS) entry which is preliminary data.</text>
</comment>
<evidence type="ECO:0000313" key="1">
    <source>
        <dbReference type="EMBL" id="KKK71773.1"/>
    </source>
</evidence>
<accession>A0A0F8XS28</accession>
<reference evidence="1" key="1">
    <citation type="journal article" date="2015" name="Nature">
        <title>Complex archaea that bridge the gap between prokaryotes and eukaryotes.</title>
        <authorList>
            <person name="Spang A."/>
            <person name="Saw J.H."/>
            <person name="Jorgensen S.L."/>
            <person name="Zaremba-Niedzwiedzka K."/>
            <person name="Martijn J."/>
            <person name="Lind A.E."/>
            <person name="van Eijk R."/>
            <person name="Schleper C."/>
            <person name="Guy L."/>
            <person name="Ettema T.J."/>
        </authorList>
    </citation>
    <scope>NUCLEOTIDE SEQUENCE</scope>
</reference>
<gene>
    <name evidence="1" type="ORF">LCGC14_2910560</name>
</gene>
<dbReference type="AlphaFoldDB" id="A0A0F8XS28"/>
<protein>
    <submittedName>
        <fullName evidence="1">Uncharacterized protein</fullName>
    </submittedName>
</protein>
<feature type="non-terminal residue" evidence="1">
    <location>
        <position position="1"/>
    </location>
</feature>
<name>A0A0F8XS28_9ZZZZ</name>
<dbReference type="EMBL" id="LAZR01057578">
    <property type="protein sequence ID" value="KKK71773.1"/>
    <property type="molecule type" value="Genomic_DNA"/>
</dbReference>
<proteinExistence type="predicted"/>
<organism evidence="1">
    <name type="scientific">marine sediment metagenome</name>
    <dbReference type="NCBI Taxonomy" id="412755"/>
    <lineage>
        <taxon>unclassified sequences</taxon>
        <taxon>metagenomes</taxon>
        <taxon>ecological metagenomes</taxon>
    </lineage>
</organism>
<sequence length="372" mass="39870">GSFEYTVDNTDLNTNLTRNSGSVTQVSGMASVGTGITTDSTALFESKQHGRYRAGLGGVSRFTALYGTPTAGTEQYVGLADATSTTGTFVNGYMVGYAGTTFGFHRWQNTATITVAQADWDDPLDGSGNSGMTIDQTMLNIFYIQYQYLGAGAIRLFVEDDDTGMPVLVHTIDYANKNTEPSVHNPNFHHMMFVSNLGTTSDISVRSSSYMYGVEGKTKFIEIHQPSNSTGLRQITGVTTEVALFTIRNRAAFAGKTNFIDILLKHMSASTQANAANARGSARLVKNATLGGTPDYNKISTDTSVVEIDVAGTTVTDGRNIIPISLAGRDAAGSEFLGSLEIIINPGETVTFAVQSSNSSTMEGELLWRELW</sequence>